<evidence type="ECO:0000256" key="2">
    <source>
        <dbReference type="ARBA" id="ARBA00022692"/>
    </source>
</evidence>
<gene>
    <name evidence="9" type="ORF">TrVE_jg11721</name>
</gene>
<feature type="chain" id="PRO_5040892963" description="TLC domain-containing protein" evidence="7">
    <location>
        <begin position="25"/>
        <end position="394"/>
    </location>
</feature>
<keyword evidence="4 6" id="KW-0472">Membrane</keyword>
<dbReference type="PANTHER" id="PTHR12560:SF0">
    <property type="entry name" value="LD18904P"/>
    <property type="match status" value="1"/>
</dbReference>
<accession>A0A9W7ET99</accession>
<dbReference type="InterPro" id="IPR047365">
    <property type="entry name" value="Tudor_AtPTM-like"/>
</dbReference>
<keyword evidence="10" id="KW-1185">Reference proteome</keyword>
<dbReference type="AlphaFoldDB" id="A0A9W7ET99"/>
<dbReference type="InterPro" id="IPR016439">
    <property type="entry name" value="Lag1/Lac1-like"/>
</dbReference>
<name>A0A9W7ET99_9STRA</name>
<dbReference type="GO" id="GO:0005783">
    <property type="term" value="C:endoplasmic reticulum"/>
    <property type="evidence" value="ECO:0007669"/>
    <property type="project" value="TreeGrafter"/>
</dbReference>
<feature type="signal peptide" evidence="7">
    <location>
        <begin position="1"/>
        <end position="24"/>
    </location>
</feature>
<evidence type="ECO:0000256" key="3">
    <source>
        <dbReference type="ARBA" id="ARBA00022989"/>
    </source>
</evidence>
<dbReference type="Pfam" id="PF03798">
    <property type="entry name" value="TRAM_LAG1_CLN8"/>
    <property type="match status" value="1"/>
</dbReference>
<evidence type="ECO:0000256" key="5">
    <source>
        <dbReference type="SAM" id="MobiDB-lite"/>
    </source>
</evidence>
<proteinExistence type="predicted"/>
<dbReference type="Proteomes" id="UP001165160">
    <property type="component" value="Unassembled WGS sequence"/>
</dbReference>
<dbReference type="PANTHER" id="PTHR12560">
    <property type="entry name" value="LONGEVITY ASSURANCE FACTOR 1 LAG1"/>
    <property type="match status" value="1"/>
</dbReference>
<protein>
    <recommendedName>
        <fullName evidence="8">TLC domain-containing protein</fullName>
    </recommendedName>
</protein>
<keyword evidence="3 6" id="KW-1133">Transmembrane helix</keyword>
<keyword evidence="2 6" id="KW-0812">Transmembrane</keyword>
<feature type="region of interest" description="Disordered" evidence="5">
    <location>
        <begin position="364"/>
        <end position="394"/>
    </location>
</feature>
<dbReference type="EMBL" id="BRXX01000090">
    <property type="protein sequence ID" value="GMH89135.1"/>
    <property type="molecule type" value="Genomic_DNA"/>
</dbReference>
<dbReference type="Pfam" id="PF21743">
    <property type="entry name" value="PTM_DIR17_Tudor"/>
    <property type="match status" value="1"/>
</dbReference>
<reference evidence="10" key="1">
    <citation type="journal article" date="2023" name="Commun. Biol.">
        <title>Genome analysis of Parmales, the sister group of diatoms, reveals the evolutionary specialization of diatoms from phago-mixotrophs to photoautotrophs.</title>
        <authorList>
            <person name="Ban H."/>
            <person name="Sato S."/>
            <person name="Yoshikawa S."/>
            <person name="Yamada K."/>
            <person name="Nakamura Y."/>
            <person name="Ichinomiya M."/>
            <person name="Sato N."/>
            <person name="Blanc-Mathieu R."/>
            <person name="Endo H."/>
            <person name="Kuwata A."/>
            <person name="Ogata H."/>
        </authorList>
    </citation>
    <scope>NUCLEOTIDE SEQUENCE [LARGE SCALE GENOMIC DNA]</scope>
    <source>
        <strain evidence="10">NIES 3699</strain>
    </source>
</reference>
<feature type="transmembrane region" description="Helical" evidence="6">
    <location>
        <begin position="196"/>
        <end position="223"/>
    </location>
</feature>
<dbReference type="SMART" id="SM00724">
    <property type="entry name" value="TLC"/>
    <property type="match status" value="1"/>
</dbReference>
<evidence type="ECO:0000313" key="9">
    <source>
        <dbReference type="EMBL" id="GMH89135.1"/>
    </source>
</evidence>
<dbReference type="GO" id="GO:0046513">
    <property type="term" value="P:ceramide biosynthetic process"/>
    <property type="evidence" value="ECO:0007669"/>
    <property type="project" value="InterPro"/>
</dbReference>
<comment type="subcellular location">
    <subcellularLocation>
        <location evidence="1">Membrane</location>
        <topology evidence="1">Multi-pass membrane protein</topology>
    </subcellularLocation>
</comment>
<evidence type="ECO:0000256" key="4">
    <source>
        <dbReference type="ARBA" id="ARBA00023136"/>
    </source>
</evidence>
<feature type="domain" description="TLC" evidence="8">
    <location>
        <begin position="53"/>
        <end position="276"/>
    </location>
</feature>
<evidence type="ECO:0000256" key="6">
    <source>
        <dbReference type="SAM" id="Phobius"/>
    </source>
</evidence>
<evidence type="ECO:0000256" key="7">
    <source>
        <dbReference type="SAM" id="SignalP"/>
    </source>
</evidence>
<dbReference type="InterPro" id="IPR006634">
    <property type="entry name" value="TLC-dom"/>
</dbReference>
<evidence type="ECO:0000259" key="8">
    <source>
        <dbReference type="SMART" id="SM00724"/>
    </source>
</evidence>
<evidence type="ECO:0000313" key="10">
    <source>
        <dbReference type="Proteomes" id="UP001165160"/>
    </source>
</evidence>
<dbReference type="GO" id="GO:0016020">
    <property type="term" value="C:membrane"/>
    <property type="evidence" value="ECO:0007669"/>
    <property type="project" value="UniProtKB-SubCell"/>
</dbReference>
<comment type="caution">
    <text evidence="9">The sequence shown here is derived from an EMBL/GenBank/DDBJ whole genome shotgun (WGS) entry which is preliminary data.</text>
</comment>
<evidence type="ECO:0000256" key="1">
    <source>
        <dbReference type="ARBA" id="ARBA00004141"/>
    </source>
</evidence>
<sequence>MSPSSFLTPLPLILLFSLLRQILTCIGKTLSTYISINYTYDREWVERNHEKIEKFGESLYKFSIHLPLTLYARSFLLTSPFYLSTPSLWSSHLTYTSSPSMIIYYNIQIAYSFEAFIHLLRYSISPSYPLKFLPTARGDFREMFIHHLTTNLLTTLSLYYNFTRVGCYILYVHDITDVPIDVTKMFNFLKLKGPTAVGFCGIVGFWIYWRMYVFGFIIIRSVIFETSHEMFYSITSGSTPYYYTCKTVFLTFLITLYSLHCYWLMCFYKMGKLLIFKYETHDLSEHKNGEAYELKTAEGGRFLGREVARFFDGVPYKGVVRSYDGEVDWYGIVYTDNDKEDWDEKEVLEGIKVYKEVYEDENGNRNEVLTPRRERKQSVRAIAQSERGRRLKGE</sequence>
<dbReference type="GO" id="GO:0050291">
    <property type="term" value="F:sphingosine N-acyltransferase activity"/>
    <property type="evidence" value="ECO:0007669"/>
    <property type="project" value="InterPro"/>
</dbReference>
<organism evidence="9 10">
    <name type="scientific">Triparma verrucosa</name>
    <dbReference type="NCBI Taxonomy" id="1606542"/>
    <lineage>
        <taxon>Eukaryota</taxon>
        <taxon>Sar</taxon>
        <taxon>Stramenopiles</taxon>
        <taxon>Ochrophyta</taxon>
        <taxon>Bolidophyceae</taxon>
        <taxon>Parmales</taxon>
        <taxon>Triparmaceae</taxon>
        <taxon>Triparma</taxon>
    </lineage>
</organism>
<feature type="transmembrane region" description="Helical" evidence="6">
    <location>
        <begin position="248"/>
        <end position="268"/>
    </location>
</feature>
<keyword evidence="7" id="KW-0732">Signal</keyword>